<keyword evidence="2" id="KW-1185">Reference proteome</keyword>
<gene>
    <name evidence="1" type="ORF">CITCOLO1_LOCUS12988</name>
</gene>
<evidence type="ECO:0000313" key="2">
    <source>
        <dbReference type="Proteomes" id="UP001642487"/>
    </source>
</evidence>
<protein>
    <submittedName>
        <fullName evidence="1">Uncharacterized protein</fullName>
    </submittedName>
</protein>
<reference evidence="1 2" key="1">
    <citation type="submission" date="2024-03" db="EMBL/GenBank/DDBJ databases">
        <authorList>
            <person name="Gkanogiannis A."/>
            <person name="Becerra Lopez-Lavalle L."/>
        </authorList>
    </citation>
    <scope>NUCLEOTIDE SEQUENCE [LARGE SCALE GENOMIC DNA]</scope>
</reference>
<name>A0ABP0YQZ1_9ROSI</name>
<dbReference type="Proteomes" id="UP001642487">
    <property type="component" value="Chromosome 4"/>
</dbReference>
<dbReference type="PANTHER" id="PTHR35687:SF1">
    <property type="entry name" value="OS07G0516700 PROTEIN"/>
    <property type="match status" value="1"/>
</dbReference>
<proteinExistence type="predicted"/>
<evidence type="ECO:0000313" key="1">
    <source>
        <dbReference type="EMBL" id="CAK9320932.1"/>
    </source>
</evidence>
<organism evidence="1 2">
    <name type="scientific">Citrullus colocynthis</name>
    <name type="common">colocynth</name>
    <dbReference type="NCBI Taxonomy" id="252529"/>
    <lineage>
        <taxon>Eukaryota</taxon>
        <taxon>Viridiplantae</taxon>
        <taxon>Streptophyta</taxon>
        <taxon>Embryophyta</taxon>
        <taxon>Tracheophyta</taxon>
        <taxon>Spermatophyta</taxon>
        <taxon>Magnoliopsida</taxon>
        <taxon>eudicotyledons</taxon>
        <taxon>Gunneridae</taxon>
        <taxon>Pentapetalae</taxon>
        <taxon>rosids</taxon>
        <taxon>fabids</taxon>
        <taxon>Cucurbitales</taxon>
        <taxon>Cucurbitaceae</taxon>
        <taxon>Benincaseae</taxon>
        <taxon>Citrullus</taxon>
    </lineage>
</organism>
<dbReference type="PANTHER" id="PTHR35687">
    <property type="entry name" value="OS07G0516700 PROTEIN"/>
    <property type="match status" value="1"/>
</dbReference>
<accession>A0ABP0YQZ1</accession>
<dbReference type="EMBL" id="OZ021738">
    <property type="protein sequence ID" value="CAK9320932.1"/>
    <property type="molecule type" value="Genomic_DNA"/>
</dbReference>
<sequence>MNFQMGLVLTAKLRREMSFVLIRRPNGYSKVDKEDPEEIIHRRAQFLINKVLERADSMGKPSYLRIRIRRLKFRFGRRLKKLKKSAMASISTLKIGVYKQVVSQIRNCKSLFGRKQTNFPNFPLLLSS</sequence>